<comment type="caution">
    <text evidence="4">The sequence shown here is derived from an EMBL/GenBank/DDBJ whole genome shotgun (WGS) entry which is preliminary data.</text>
</comment>
<evidence type="ECO:0000313" key="4">
    <source>
        <dbReference type="EMBL" id="MFC4313290.1"/>
    </source>
</evidence>
<reference evidence="5" key="1">
    <citation type="journal article" date="2019" name="Int. J. Syst. Evol. Microbiol.">
        <title>The Global Catalogue of Microorganisms (GCM) 10K type strain sequencing project: providing services to taxonomists for standard genome sequencing and annotation.</title>
        <authorList>
            <consortium name="The Broad Institute Genomics Platform"/>
            <consortium name="The Broad Institute Genome Sequencing Center for Infectious Disease"/>
            <person name="Wu L."/>
            <person name="Ma J."/>
        </authorList>
    </citation>
    <scope>NUCLEOTIDE SEQUENCE [LARGE SCALE GENOMIC DNA]</scope>
    <source>
        <strain evidence="5">CGMCC 1.10759</strain>
    </source>
</reference>
<evidence type="ECO:0000256" key="2">
    <source>
        <dbReference type="ARBA" id="ARBA00051722"/>
    </source>
</evidence>
<dbReference type="EMBL" id="JBHSDU010000015">
    <property type="protein sequence ID" value="MFC4313290.1"/>
    <property type="molecule type" value="Genomic_DNA"/>
</dbReference>
<dbReference type="EC" id="3.1.3.48" evidence="1"/>
<dbReference type="InterPro" id="IPR023485">
    <property type="entry name" value="Ptyr_pPase"/>
</dbReference>
<evidence type="ECO:0000313" key="5">
    <source>
        <dbReference type="Proteomes" id="UP001595904"/>
    </source>
</evidence>
<dbReference type="Proteomes" id="UP001595904">
    <property type="component" value="Unassembled WGS sequence"/>
</dbReference>
<accession>A0ABV8T2L3</accession>
<dbReference type="SUPFAM" id="SSF52788">
    <property type="entry name" value="Phosphotyrosine protein phosphatases I"/>
    <property type="match status" value="1"/>
</dbReference>
<dbReference type="RefSeq" id="WP_380603472.1">
    <property type="nucleotide sequence ID" value="NZ_JBHSDU010000015.1"/>
</dbReference>
<gene>
    <name evidence="4" type="ORF">ACFPN2_29695</name>
</gene>
<name>A0ABV8T2L3_9GAMM</name>
<dbReference type="InterPro" id="IPR050438">
    <property type="entry name" value="LMW_PTPase"/>
</dbReference>
<dbReference type="InterPro" id="IPR036196">
    <property type="entry name" value="Ptyr_pPase_sf"/>
</dbReference>
<sequence length="183" mass="20562">MIVRLYNALRRRVRAKRAMAAARDASLARIKKGGIKRVLVVCYGNIYRSPFAGVSLRQALSPEIEVRSSGFHRVAGRQSPERHVIMSRARNIDLSSHRSSRVTTEDLQWADIVVLMDRHNWGLLDDLGADHSKLVWLGAFGPGDIEIADPYELDDAHAQRVLDQLEQASRELATRLRASAQVI</sequence>
<dbReference type="Gene3D" id="3.40.50.2300">
    <property type="match status" value="1"/>
</dbReference>
<organism evidence="4 5">
    <name type="scientific">Steroidobacter flavus</name>
    <dbReference type="NCBI Taxonomy" id="1842136"/>
    <lineage>
        <taxon>Bacteria</taxon>
        <taxon>Pseudomonadati</taxon>
        <taxon>Pseudomonadota</taxon>
        <taxon>Gammaproteobacteria</taxon>
        <taxon>Steroidobacterales</taxon>
        <taxon>Steroidobacteraceae</taxon>
        <taxon>Steroidobacter</taxon>
    </lineage>
</organism>
<dbReference type="PANTHER" id="PTHR11717">
    <property type="entry name" value="LOW MOLECULAR WEIGHT PROTEIN TYROSINE PHOSPHATASE"/>
    <property type="match status" value="1"/>
</dbReference>
<dbReference type="PANTHER" id="PTHR11717:SF31">
    <property type="entry name" value="LOW MOLECULAR WEIGHT PROTEIN-TYROSINE-PHOSPHATASE ETP-RELATED"/>
    <property type="match status" value="1"/>
</dbReference>
<evidence type="ECO:0000256" key="1">
    <source>
        <dbReference type="ARBA" id="ARBA00013064"/>
    </source>
</evidence>
<protein>
    <recommendedName>
        <fullName evidence="1">protein-tyrosine-phosphatase</fullName>
        <ecNumber evidence="1">3.1.3.48</ecNumber>
    </recommendedName>
</protein>
<dbReference type="SMART" id="SM00226">
    <property type="entry name" value="LMWPc"/>
    <property type="match status" value="1"/>
</dbReference>
<comment type="catalytic activity">
    <reaction evidence="2">
        <text>O-phospho-L-tyrosyl-[protein] + H2O = L-tyrosyl-[protein] + phosphate</text>
        <dbReference type="Rhea" id="RHEA:10684"/>
        <dbReference type="Rhea" id="RHEA-COMP:10136"/>
        <dbReference type="Rhea" id="RHEA-COMP:20101"/>
        <dbReference type="ChEBI" id="CHEBI:15377"/>
        <dbReference type="ChEBI" id="CHEBI:43474"/>
        <dbReference type="ChEBI" id="CHEBI:46858"/>
        <dbReference type="ChEBI" id="CHEBI:61978"/>
        <dbReference type="EC" id="3.1.3.48"/>
    </reaction>
</comment>
<proteinExistence type="predicted"/>
<evidence type="ECO:0000259" key="3">
    <source>
        <dbReference type="SMART" id="SM00226"/>
    </source>
</evidence>
<feature type="domain" description="Phosphotyrosine protein phosphatase I" evidence="3">
    <location>
        <begin position="36"/>
        <end position="175"/>
    </location>
</feature>
<keyword evidence="5" id="KW-1185">Reference proteome</keyword>
<dbReference type="Pfam" id="PF01451">
    <property type="entry name" value="LMWPc"/>
    <property type="match status" value="1"/>
</dbReference>